<evidence type="ECO:0000313" key="3">
    <source>
        <dbReference type="EMBL" id="CDI75998.1"/>
    </source>
</evidence>
<gene>
    <name evidence="3" type="ORF">EPH_0006780</name>
</gene>
<feature type="chain" id="PRO_5004670617" evidence="2">
    <location>
        <begin position="33"/>
        <end position="229"/>
    </location>
</feature>
<dbReference type="Proteomes" id="UP000018201">
    <property type="component" value="Unassembled WGS sequence"/>
</dbReference>
<sequence>MSSGGRFAKTFGVAAVATAAALLLCPFTGVCTDSPAAVAIAPHGEGPREGPRPPQEDPNELEGEPPEKLSSNQLDATTPQDNLQRLEETLGASWFAEALRDKGQDGCMRLRERGGDCPSAAAAAESLSCNMTEVSMAKEVAVQLEESLVGLTGEDRLRCSRLFTQLLHYIDLMVFYQPFKAFQEGKSAEDALKEAFVHWGFTGDTQEEGVLEDSRQTVAETSLLQARQA</sequence>
<proteinExistence type="predicted"/>
<protein>
    <submittedName>
        <fullName evidence="3">Uncharacterized protein</fullName>
    </submittedName>
</protein>
<feature type="compositionally biased region" description="Basic and acidic residues" evidence="1">
    <location>
        <begin position="45"/>
        <end position="55"/>
    </location>
</feature>
<feature type="region of interest" description="Disordered" evidence="1">
    <location>
        <begin position="41"/>
        <end position="78"/>
    </location>
</feature>
<feature type="signal peptide" evidence="2">
    <location>
        <begin position="1"/>
        <end position="32"/>
    </location>
</feature>
<accession>U6G9L0</accession>
<organism evidence="3 4">
    <name type="scientific">Eimeria praecox</name>
    <dbReference type="NCBI Taxonomy" id="51316"/>
    <lineage>
        <taxon>Eukaryota</taxon>
        <taxon>Sar</taxon>
        <taxon>Alveolata</taxon>
        <taxon>Apicomplexa</taxon>
        <taxon>Conoidasida</taxon>
        <taxon>Coccidia</taxon>
        <taxon>Eucoccidiorida</taxon>
        <taxon>Eimeriorina</taxon>
        <taxon>Eimeriidae</taxon>
        <taxon>Eimeria</taxon>
    </lineage>
</organism>
<dbReference type="OrthoDB" id="347074at2759"/>
<reference evidence="3" key="1">
    <citation type="submission" date="2013-10" db="EMBL/GenBank/DDBJ databases">
        <title>Genomic analysis of the causative agents of coccidiosis in chickens.</title>
        <authorList>
            <person name="Reid A.J."/>
            <person name="Blake D."/>
            <person name="Billington K."/>
            <person name="Browne H."/>
            <person name="Dunn M."/>
            <person name="Hung S."/>
            <person name="Kawahara F."/>
            <person name="Miranda-Saavedra D."/>
            <person name="Mourier T."/>
            <person name="Nagra H."/>
            <person name="Otto T.D."/>
            <person name="Rawlings N."/>
            <person name="Sanchez A."/>
            <person name="Sanders M."/>
            <person name="Subramaniam C."/>
            <person name="Tay Y."/>
            <person name="Dear P."/>
            <person name="Doerig C."/>
            <person name="Gruber A."/>
            <person name="Parkinson J."/>
            <person name="Shirley M."/>
            <person name="Wan K.L."/>
            <person name="Berriman M."/>
            <person name="Tomley F."/>
            <person name="Pain A."/>
        </authorList>
    </citation>
    <scope>NUCLEOTIDE SEQUENCE [LARGE SCALE GENOMIC DNA]</scope>
    <source>
        <strain evidence="3">Houghton</strain>
    </source>
</reference>
<reference evidence="3" key="2">
    <citation type="submission" date="2013-10" db="EMBL/GenBank/DDBJ databases">
        <authorList>
            <person name="Aslett M."/>
        </authorList>
    </citation>
    <scope>NUCLEOTIDE SEQUENCE [LARGE SCALE GENOMIC DNA]</scope>
    <source>
        <strain evidence="3">Houghton</strain>
    </source>
</reference>
<keyword evidence="4" id="KW-1185">Reference proteome</keyword>
<evidence type="ECO:0000256" key="2">
    <source>
        <dbReference type="SAM" id="SignalP"/>
    </source>
</evidence>
<evidence type="ECO:0000313" key="4">
    <source>
        <dbReference type="Proteomes" id="UP000018201"/>
    </source>
</evidence>
<dbReference type="VEuPathDB" id="ToxoDB:EPH_0006780"/>
<dbReference type="AlphaFoldDB" id="U6G9L0"/>
<feature type="compositionally biased region" description="Polar residues" evidence="1">
    <location>
        <begin position="69"/>
        <end position="78"/>
    </location>
</feature>
<dbReference type="EMBL" id="HG691278">
    <property type="protein sequence ID" value="CDI75998.1"/>
    <property type="molecule type" value="Genomic_DNA"/>
</dbReference>
<name>U6G9L0_9EIME</name>
<keyword evidence="2" id="KW-0732">Signal</keyword>
<evidence type="ECO:0000256" key="1">
    <source>
        <dbReference type="SAM" id="MobiDB-lite"/>
    </source>
</evidence>